<feature type="coiled-coil region" evidence="5">
    <location>
        <begin position="226"/>
        <end position="257"/>
    </location>
</feature>
<dbReference type="GO" id="GO:0008270">
    <property type="term" value="F:zinc ion binding"/>
    <property type="evidence" value="ECO:0007669"/>
    <property type="project" value="UniProtKB-KW"/>
</dbReference>
<accession>A0AAV4C191</accession>
<gene>
    <name evidence="10" type="ORF">PoB_005186700</name>
</gene>
<dbReference type="Gene3D" id="2.30.30.140">
    <property type="match status" value="4"/>
</dbReference>
<feature type="domain" description="Tudor" evidence="9">
    <location>
        <begin position="1564"/>
        <end position="1624"/>
    </location>
</feature>
<feature type="region of interest" description="Disordered" evidence="6">
    <location>
        <begin position="1234"/>
        <end position="1255"/>
    </location>
</feature>
<protein>
    <submittedName>
        <fullName evidence="10">RING finger protein 17</fullName>
    </submittedName>
</protein>
<feature type="domain" description="RING-type" evidence="7">
    <location>
        <begin position="45"/>
        <end position="78"/>
    </location>
</feature>
<reference evidence="10 11" key="1">
    <citation type="journal article" date="2021" name="Elife">
        <title>Chloroplast acquisition without the gene transfer in kleptoplastic sea slugs, Plakobranchus ocellatus.</title>
        <authorList>
            <person name="Maeda T."/>
            <person name="Takahashi S."/>
            <person name="Yoshida T."/>
            <person name="Shimamura S."/>
            <person name="Takaki Y."/>
            <person name="Nagai Y."/>
            <person name="Toyoda A."/>
            <person name="Suzuki Y."/>
            <person name="Arimoto A."/>
            <person name="Ishii H."/>
            <person name="Satoh N."/>
            <person name="Nishiyama T."/>
            <person name="Hasebe M."/>
            <person name="Maruyama T."/>
            <person name="Minagawa J."/>
            <person name="Obokata J."/>
            <person name="Shigenobu S."/>
        </authorList>
    </citation>
    <scope>NUCLEOTIDE SEQUENCE [LARGE SCALE GENOMIC DNA]</scope>
</reference>
<evidence type="ECO:0000259" key="8">
    <source>
        <dbReference type="PROSITE" id="PS50119"/>
    </source>
</evidence>
<dbReference type="PANTHER" id="PTHR16442:SF1">
    <property type="entry name" value="RING FINGER PROTEIN 17"/>
    <property type="match status" value="1"/>
</dbReference>
<feature type="compositionally biased region" description="Polar residues" evidence="6">
    <location>
        <begin position="1212"/>
        <end position="1221"/>
    </location>
</feature>
<dbReference type="SUPFAM" id="SSF63748">
    <property type="entry name" value="Tudor/PWWP/MBT"/>
    <property type="match status" value="4"/>
</dbReference>
<feature type="compositionally biased region" description="Polar residues" evidence="6">
    <location>
        <begin position="930"/>
        <end position="948"/>
    </location>
</feature>
<feature type="compositionally biased region" description="Acidic residues" evidence="6">
    <location>
        <begin position="1831"/>
        <end position="1840"/>
    </location>
</feature>
<keyword evidence="2 4" id="KW-0863">Zinc-finger</keyword>
<evidence type="ECO:0000313" key="10">
    <source>
        <dbReference type="EMBL" id="GFO25362.1"/>
    </source>
</evidence>
<feature type="region of interest" description="Disordered" evidence="6">
    <location>
        <begin position="458"/>
        <end position="479"/>
    </location>
</feature>
<dbReference type="InterPro" id="IPR017907">
    <property type="entry name" value="Znf_RING_CS"/>
</dbReference>
<feature type="domain" description="Tudor" evidence="9">
    <location>
        <begin position="1055"/>
        <end position="1114"/>
    </location>
</feature>
<dbReference type="SUPFAM" id="SSF57850">
    <property type="entry name" value="RING/U-box"/>
    <property type="match status" value="1"/>
</dbReference>
<feature type="domain" description="Tudor" evidence="9">
    <location>
        <begin position="1333"/>
        <end position="1391"/>
    </location>
</feature>
<dbReference type="CDD" id="cd19757">
    <property type="entry name" value="Bbox1"/>
    <property type="match status" value="1"/>
</dbReference>
<evidence type="ECO:0000256" key="1">
    <source>
        <dbReference type="ARBA" id="ARBA00022723"/>
    </source>
</evidence>
<feature type="domain" description="B box-type" evidence="8">
    <location>
        <begin position="137"/>
        <end position="179"/>
    </location>
</feature>
<dbReference type="PANTHER" id="PTHR16442">
    <property type="entry name" value="RING FINGER PROTEIN 17"/>
    <property type="match status" value="1"/>
</dbReference>
<dbReference type="InterPro" id="IPR002999">
    <property type="entry name" value="Tudor"/>
</dbReference>
<dbReference type="PROSITE" id="PS50089">
    <property type="entry name" value="ZF_RING_2"/>
    <property type="match status" value="1"/>
</dbReference>
<feature type="domain" description="Tudor" evidence="9">
    <location>
        <begin position="544"/>
        <end position="610"/>
    </location>
</feature>
<sequence length="1863" mass="207250">MLRDITENQQETLIADIRKGTAKAVRSEDPAISSSRNGTSKVPLLLRCGHTFCESCLASKIVKKKECQGQHLCCPTCKQISFLQNGVKDLPTNFYLFARLEVGERSKLELTLGEFVPDAASQRKAKKGCPEFFVRKCKICEKVPASCKCLECDNIMCLECFDKFHRASAAIKNHQPVPLIVEKSKTQSPNPNCEEHGRLIEYFCTDDNTAICSRCYIVGSHRNHSITSYEEKNKELLNDIENEIETAQNVVHLLERADYKLASFIPDLEREMKKVIENISEGFIGMHTLLQVREMEIIESLTKIIKDSSITLDEQRELFSINRSNIETSLKDAKMLIENNALVIDSVGLLENLRAAKSTPCLVVKKNAVEDESYLQWNETSKRELVQAVESYGSVSGSVLHNFEFLSLANAPPGFELEDQEVDDRTSVASSFSASNREKFHRLSSTISSSDGVIIENSDADSDISRPSKQKPAAPSVTTKQPFQEMLAVPVVKGKPERVSVTHICSPNDFLVQLETNSRKLQTLSHNINIWCRREASARHMPSQVDVGTFVLARYSEDKTWYRAKVLGLVEDHSGSPVNPKVHVQYIDFGNEEVVGMRELRSMEKRFMIYPVFTVRCSLRDLAPSDEQKPWSADAIREFQRITENQVFLLSTFAVRDQLYEVDLVCIRNEDVLDDGDVSVRDTLVFLELARFNVHSDAAKHLPSPASYTKVDFIKNRQVSLHGLTPQLVQFSLVQGKSDIPYQEQTGNRQSCGCRLNSDGRMQPPQETSLQVCQVTSAALQYQSGKTSQTVPQNELSCRPAVLSSNQNLTVKKWSERVEVVLWLGSKVSAPANQSINFLLVESGLAISTGLSSVGATQESLYESGADTASVRYGTSRGRNVAATAAGSRGVAKKPATRPIAVAGGRSGSSSSTSSSTVDTPKAFAKPKVSDTSPKKTQPSSGASNTAVVQEKINDSSKSRKTRAQKQPKKSSQVAKESALQEKQRVQKDIQRALSNDGSASEDNSGTLYIEVIISSYESPSNFVLRIKDKEDQLGTLMESMQTEYKNSSPLSGATWQVDEFCAARFSEDGLWYRGKILTSDPASGCLVEMVDYGYQEVVSESDLRPLSRPLGEYMECAAVRCHIANLVAAGSAEPSKWSRTAIEFMKAETKDRKLFIKQEGDVNDLGLPIDIILETEIPETAFDPAIRRYHSLRQAILDKGLAMPDRRKTKPSSPDSSAFQPFQRLVYEKPTPAPMQAAEPAGAESKQSESDPVEDLSFGELMESLSRASADPNILPPYPALTVGEPLEVFPIFVDYSGIIYVQPKEWEDMVIHLDHELQRIYSSMNFTSSKEWQLDQVCVAYYPVDDRWYRAIVLEVFDGEVKVRYIDYGNTEIVKTRHICEMLPEFAKVHPLALYCELYDIVPSSLDGKWPEPVLEYVHELMVNAWCRMVIVKMEGNSHVQVELTKTSGLNLGSHLVEQSMASRVSDLSPEYKRSGKISQILATHYPFPSLDVTECGEMFRATLTHVELPNLIYVQRVRIPDTEELDFVKSADIAKINSLIDDFEQMTEKLNSSQSMPLSQLPDEGFMCAAKYSYDGVWYRGLVVESYKGQGACLILYVDFGTSEVVPMDRLRLLLSEFWTLPAQAIRIYFNIIPPSGPRGLWQRDSINAVIQALACKEIMVRITQTDPLTAELLMEGENGEMRLAYESVIEAGLALLPGSVEGSTPAPGDSDKDVIVEGTTEQDQGKERQEEIEDVNQNFNETEQAEAGDFNSSPVKVDWWASNTGEKEGASLNPSPSRVDWWASDTGEGERADGSIEACVNDEAGTAAVDKEEGAELSSSCSSGEWTTDDDDDDDEVVEEGVNDITLVKEPEPADDREP</sequence>
<dbReference type="Gene3D" id="3.30.40.10">
    <property type="entry name" value="Zinc/RING finger domain, C3HC4 (zinc finger)"/>
    <property type="match status" value="1"/>
</dbReference>
<dbReference type="Gene3D" id="2.40.50.90">
    <property type="match status" value="3"/>
</dbReference>
<dbReference type="SMART" id="SM00336">
    <property type="entry name" value="BBOX"/>
    <property type="match status" value="2"/>
</dbReference>
<feature type="region of interest" description="Disordered" evidence="6">
    <location>
        <begin position="1770"/>
        <end position="1797"/>
    </location>
</feature>
<feature type="compositionally biased region" description="Low complexity" evidence="6">
    <location>
        <begin position="908"/>
        <end position="917"/>
    </location>
</feature>
<dbReference type="Gene3D" id="3.30.160.60">
    <property type="entry name" value="Classic Zinc Finger"/>
    <property type="match status" value="1"/>
</dbReference>
<dbReference type="FunFam" id="2.30.30.140:FF:000018">
    <property type="entry name" value="Serine/threonine-protein kinase 31"/>
    <property type="match status" value="4"/>
</dbReference>
<dbReference type="SMART" id="SM00333">
    <property type="entry name" value="TUDOR"/>
    <property type="match status" value="4"/>
</dbReference>
<keyword evidence="3" id="KW-0862">Zinc</keyword>
<comment type="caution">
    <text evidence="10">The sequence shown here is derived from an EMBL/GenBank/DDBJ whole genome shotgun (WGS) entry which is preliminary data.</text>
</comment>
<evidence type="ECO:0000256" key="3">
    <source>
        <dbReference type="ARBA" id="ARBA00022833"/>
    </source>
</evidence>
<dbReference type="Proteomes" id="UP000735302">
    <property type="component" value="Unassembled WGS sequence"/>
</dbReference>
<dbReference type="Pfam" id="PF00643">
    <property type="entry name" value="zf-B_box"/>
    <property type="match status" value="1"/>
</dbReference>
<keyword evidence="5" id="KW-0175">Coiled coil</keyword>
<dbReference type="InterPro" id="IPR001841">
    <property type="entry name" value="Znf_RING"/>
</dbReference>
<dbReference type="InterPro" id="IPR000315">
    <property type="entry name" value="Znf_B-box"/>
</dbReference>
<dbReference type="EMBL" id="BLXT01005746">
    <property type="protein sequence ID" value="GFO25362.1"/>
    <property type="molecule type" value="Genomic_DNA"/>
</dbReference>
<dbReference type="PROSITE" id="PS50119">
    <property type="entry name" value="ZF_BBOX"/>
    <property type="match status" value="2"/>
</dbReference>
<feature type="compositionally biased region" description="Polar residues" evidence="6">
    <location>
        <begin position="1821"/>
        <end position="1830"/>
    </location>
</feature>
<dbReference type="Pfam" id="PF00567">
    <property type="entry name" value="TUDOR"/>
    <property type="match status" value="4"/>
</dbReference>
<feature type="region of interest" description="Disordered" evidence="6">
    <location>
        <begin position="1201"/>
        <end position="1221"/>
    </location>
</feature>
<feature type="compositionally biased region" description="Basic and acidic residues" evidence="6">
    <location>
        <begin position="979"/>
        <end position="988"/>
    </location>
</feature>
<dbReference type="PROSITE" id="PS50304">
    <property type="entry name" value="TUDOR"/>
    <property type="match status" value="4"/>
</dbReference>
<dbReference type="InterPro" id="IPR035437">
    <property type="entry name" value="SNase_OB-fold_sf"/>
</dbReference>
<evidence type="ECO:0000256" key="4">
    <source>
        <dbReference type="PROSITE-ProRule" id="PRU00024"/>
    </source>
</evidence>
<evidence type="ECO:0000259" key="9">
    <source>
        <dbReference type="PROSITE" id="PS50304"/>
    </source>
</evidence>
<feature type="domain" description="B box-type" evidence="8">
    <location>
        <begin position="188"/>
        <end position="229"/>
    </location>
</feature>
<feature type="region of interest" description="Disordered" evidence="6">
    <location>
        <begin position="884"/>
        <end position="988"/>
    </location>
</feature>
<dbReference type="InterPro" id="IPR013083">
    <property type="entry name" value="Znf_RING/FYVE/PHD"/>
</dbReference>
<dbReference type="SUPFAM" id="SSF57845">
    <property type="entry name" value="B-box zinc-binding domain"/>
    <property type="match status" value="1"/>
</dbReference>
<name>A0AAV4C191_9GAST</name>
<feature type="compositionally biased region" description="Basic residues" evidence="6">
    <location>
        <begin position="959"/>
        <end position="969"/>
    </location>
</feature>
<evidence type="ECO:0000256" key="6">
    <source>
        <dbReference type="SAM" id="MobiDB-lite"/>
    </source>
</evidence>
<evidence type="ECO:0000256" key="5">
    <source>
        <dbReference type="SAM" id="Coils"/>
    </source>
</evidence>
<keyword evidence="1" id="KW-0479">Metal-binding</keyword>
<proteinExistence type="predicted"/>
<feature type="region of interest" description="Disordered" evidence="6">
    <location>
        <begin position="1811"/>
        <end position="1840"/>
    </location>
</feature>
<organism evidence="10 11">
    <name type="scientific">Plakobranchus ocellatus</name>
    <dbReference type="NCBI Taxonomy" id="259542"/>
    <lineage>
        <taxon>Eukaryota</taxon>
        <taxon>Metazoa</taxon>
        <taxon>Spiralia</taxon>
        <taxon>Lophotrochozoa</taxon>
        <taxon>Mollusca</taxon>
        <taxon>Gastropoda</taxon>
        <taxon>Heterobranchia</taxon>
        <taxon>Euthyneura</taxon>
        <taxon>Panpulmonata</taxon>
        <taxon>Sacoglossa</taxon>
        <taxon>Placobranchoidea</taxon>
        <taxon>Plakobranchidae</taxon>
        <taxon>Plakobranchus</taxon>
    </lineage>
</organism>
<dbReference type="CDD" id="cd19769">
    <property type="entry name" value="Bbox2_TRIM16-like"/>
    <property type="match status" value="1"/>
</dbReference>
<evidence type="ECO:0000256" key="2">
    <source>
        <dbReference type="ARBA" id="ARBA00022771"/>
    </source>
</evidence>
<dbReference type="PROSITE" id="PS00518">
    <property type="entry name" value="ZF_RING_1"/>
    <property type="match status" value="1"/>
</dbReference>
<evidence type="ECO:0000313" key="11">
    <source>
        <dbReference type="Proteomes" id="UP000735302"/>
    </source>
</evidence>
<keyword evidence="11" id="KW-1185">Reference proteome</keyword>
<evidence type="ECO:0000259" key="7">
    <source>
        <dbReference type="PROSITE" id="PS50089"/>
    </source>
</evidence>